<proteinExistence type="predicted"/>
<feature type="domain" description="C2H2-type" evidence="9">
    <location>
        <begin position="881"/>
        <end position="905"/>
    </location>
</feature>
<feature type="domain" description="C2H2-type" evidence="9">
    <location>
        <begin position="252"/>
        <end position="279"/>
    </location>
</feature>
<feature type="domain" description="C2H2-type" evidence="9">
    <location>
        <begin position="553"/>
        <end position="581"/>
    </location>
</feature>
<dbReference type="InterPro" id="IPR013087">
    <property type="entry name" value="Znf_C2H2_type"/>
</dbReference>
<feature type="domain" description="C2H2-type" evidence="9">
    <location>
        <begin position="909"/>
        <end position="936"/>
    </location>
</feature>
<feature type="compositionally biased region" description="Acidic residues" evidence="8">
    <location>
        <begin position="161"/>
        <end position="173"/>
    </location>
</feature>
<feature type="domain" description="C2H2-type" evidence="9">
    <location>
        <begin position="522"/>
        <end position="550"/>
    </location>
</feature>
<keyword evidence="6" id="KW-0539">Nucleus</keyword>
<name>A0ABM0JT94_APLCA</name>
<dbReference type="SUPFAM" id="SSF57667">
    <property type="entry name" value="beta-beta-alpha zinc fingers"/>
    <property type="match status" value="13"/>
</dbReference>
<feature type="domain" description="C2H2-type" evidence="9">
    <location>
        <begin position="757"/>
        <end position="784"/>
    </location>
</feature>
<evidence type="ECO:0000256" key="7">
    <source>
        <dbReference type="PROSITE-ProRule" id="PRU00042"/>
    </source>
</evidence>
<dbReference type="Pfam" id="PF00096">
    <property type="entry name" value="zf-C2H2"/>
    <property type="match status" value="6"/>
</dbReference>
<feature type="domain" description="C2H2-type" evidence="9">
    <location>
        <begin position="729"/>
        <end position="756"/>
    </location>
</feature>
<feature type="domain" description="C2H2-type" evidence="9">
    <location>
        <begin position="1121"/>
        <end position="1148"/>
    </location>
</feature>
<dbReference type="PROSITE" id="PS00028">
    <property type="entry name" value="ZINC_FINGER_C2H2_1"/>
    <property type="match status" value="23"/>
</dbReference>
<evidence type="ECO:0000256" key="3">
    <source>
        <dbReference type="ARBA" id="ARBA00022737"/>
    </source>
</evidence>
<feature type="domain" description="C2H2-type" evidence="9">
    <location>
        <begin position="1010"/>
        <end position="1037"/>
    </location>
</feature>
<evidence type="ECO:0000259" key="9">
    <source>
        <dbReference type="PROSITE" id="PS50157"/>
    </source>
</evidence>
<keyword evidence="5" id="KW-0862">Zinc</keyword>
<dbReference type="SMART" id="SM00355">
    <property type="entry name" value="ZnF_C2H2"/>
    <property type="match status" value="30"/>
</dbReference>
<gene>
    <name evidence="11" type="primary">LOC101857652</name>
</gene>
<comment type="subcellular location">
    <subcellularLocation>
        <location evidence="1">Nucleus</location>
    </subcellularLocation>
</comment>
<evidence type="ECO:0000256" key="8">
    <source>
        <dbReference type="SAM" id="MobiDB-lite"/>
    </source>
</evidence>
<keyword evidence="4 7" id="KW-0863">Zinc-finger</keyword>
<feature type="domain" description="C2H2-type" evidence="9">
    <location>
        <begin position="463"/>
        <end position="491"/>
    </location>
</feature>
<feature type="domain" description="C2H2-type" evidence="9">
    <location>
        <begin position="1093"/>
        <end position="1120"/>
    </location>
</feature>
<feature type="domain" description="C2H2-type" evidence="9">
    <location>
        <begin position="678"/>
        <end position="705"/>
    </location>
</feature>
<dbReference type="PANTHER" id="PTHR24376">
    <property type="entry name" value="ZINC FINGER PROTEIN"/>
    <property type="match status" value="1"/>
</dbReference>
<feature type="region of interest" description="Disordered" evidence="8">
    <location>
        <begin position="160"/>
        <end position="223"/>
    </location>
</feature>
<feature type="region of interest" description="Disordered" evidence="8">
    <location>
        <begin position="1185"/>
        <end position="1208"/>
    </location>
</feature>
<evidence type="ECO:0000256" key="4">
    <source>
        <dbReference type="ARBA" id="ARBA00022771"/>
    </source>
</evidence>
<feature type="domain" description="C2H2-type" evidence="9">
    <location>
        <begin position="224"/>
        <end position="251"/>
    </location>
</feature>
<dbReference type="RefSeq" id="XP_005100958.1">
    <property type="nucleotide sequence ID" value="XM_005100901.2"/>
</dbReference>
<protein>
    <submittedName>
        <fullName evidence="11">Zinc finger protein 814</fullName>
    </submittedName>
</protein>
<feature type="domain" description="C2H2-type" evidence="9">
    <location>
        <begin position="787"/>
        <end position="814"/>
    </location>
</feature>
<feature type="domain" description="C2H2-type" evidence="9">
    <location>
        <begin position="952"/>
        <end position="974"/>
    </location>
</feature>
<keyword evidence="10" id="KW-1185">Reference proteome</keyword>
<feature type="region of interest" description="Disordered" evidence="8">
    <location>
        <begin position="110"/>
        <end position="146"/>
    </location>
</feature>
<feature type="compositionally biased region" description="Pro residues" evidence="8">
    <location>
        <begin position="1191"/>
        <end position="1205"/>
    </location>
</feature>
<dbReference type="Gene3D" id="3.30.160.60">
    <property type="entry name" value="Classic Zinc Finger"/>
    <property type="match status" value="14"/>
</dbReference>
<evidence type="ECO:0000256" key="1">
    <source>
        <dbReference type="ARBA" id="ARBA00004123"/>
    </source>
</evidence>
<feature type="domain" description="C2H2-type" evidence="9">
    <location>
        <begin position="1065"/>
        <end position="1092"/>
    </location>
</feature>
<reference evidence="11" key="1">
    <citation type="submission" date="2025-08" db="UniProtKB">
        <authorList>
            <consortium name="RefSeq"/>
        </authorList>
    </citation>
    <scope>IDENTIFICATION</scope>
</reference>
<accession>A0ABM0JT94</accession>
<feature type="domain" description="C2H2-type" evidence="9">
    <location>
        <begin position="1149"/>
        <end position="1177"/>
    </location>
</feature>
<evidence type="ECO:0000313" key="10">
    <source>
        <dbReference type="Proteomes" id="UP000694888"/>
    </source>
</evidence>
<evidence type="ECO:0000256" key="2">
    <source>
        <dbReference type="ARBA" id="ARBA00022723"/>
    </source>
</evidence>
<dbReference type="InterPro" id="IPR036236">
    <property type="entry name" value="Znf_C2H2_sf"/>
</dbReference>
<feature type="domain" description="C2H2-type" evidence="9">
    <location>
        <begin position="822"/>
        <end position="850"/>
    </location>
</feature>
<feature type="domain" description="C2H2-type" evidence="9">
    <location>
        <begin position="308"/>
        <end position="335"/>
    </location>
</feature>
<feature type="domain" description="C2H2-type" evidence="9">
    <location>
        <begin position="492"/>
        <end position="519"/>
    </location>
</feature>
<dbReference type="Proteomes" id="UP000694888">
    <property type="component" value="Unplaced"/>
</dbReference>
<dbReference type="PANTHER" id="PTHR24376:SF235">
    <property type="entry name" value="C2H2-TYPE DOMAIN-CONTAINING PROTEIN"/>
    <property type="match status" value="1"/>
</dbReference>
<feature type="domain" description="C2H2-type" evidence="9">
    <location>
        <begin position="1038"/>
        <end position="1065"/>
    </location>
</feature>
<sequence>MDENWAVVPAPEQSSFNRELFLSRLVQGASQFLDLLHESLQYESNLSSLNVICDVVKFLQTHSDIPDHSGGKTETITERSEANKFNSQCSQTVVTSEDIDRLGIQIEEQQSKRKTAKTDITLPTTSKEPKPEEEDNSGEQTGVRKSRRIRKIKNFKKLYDDDNDEDFDSEDEDYTHSEKKKQQPASTKKRRGRPPGSSQKSVRSSAESLPQRRTPAPKKNKPGNRCELCSMSFTRCTGLQLHLRTHMTTDPLQCGICKKSFVALKGLANHVSSHQSNTEMEKISCWICEESYYNISTHLLDHAEFFKYKCDFCAETFTDLLEMNEHWASHREEWLASVKDSVKSQVKTENYNSDVETGDALKSAGNLAEDEKPFTKSSVMCKCIPCKMMFPSALELKIHSQEMHSNRKVKPVQCKICKKYFSSIQVLASHALKHKDKKACWLCGVTCKHLSIHMKVHETDFDFGCGECEKIFPTIYLLHGHQMSKHVQERPHECDICHKTFKLAHGLTAHKRTHQAHRTPSYECKSCGRHFYSRSGRSTHKCKEEEGAEESTLICQICGKIYRDNIFFTNHIESNHSAETDLVCEFCDEVLPTTKDLISHRNFKHLEEVKPFHCVPCGLTFTKLLELTEHLKKNNCTAESQCEDCGKSFTRKFEYKLHSHVECLANKVIATPKLDSVHQCKICFRNFSLFSSLAFHSTRHARNRVCWVCGKVCKHLSIHMRQHYDLFEFSCTKCDKKFPTKSQLQSHEACHMEKSPYVCDICDRSFGRAHRLKLHKMTHETNRRRDYFCEMCGKFFYSKKSLSTHRTSHMKERDKEQAVIPLTCQICGRNYRNEIYLTNHLDNAHKEEKDLVCDFCDMTLSTTKELISHRNLLHLEEENPYHCSFCGDVFATVEDLLGHLRSHEGYCVGNCDSCGLSFNRKFDLKVHSLSHLPREVILQKLGNAEQQETCPFRCQVCGKKFTRNFAYESHFHKHNMFELAYCDYCDQSFQDSKEMLDHRRKMHNDQPNPYICSLCGQGFDHSAKLVDHLYTHPERNLYSCNKCQMTFSRQFDLAIHKFDHNWTRFFCDLCPRSYASRGSLVTHMKNHSGNFDHKCDYCDKRFKTGSEVRIHHRTHTREQPYSCRYCGKRFSRSSTKVSHERIHTDERPYPCNICGSAFRLGSTLKKHQKRVHRDIKVVSKQFIPPMEADQPPAPPAPPLPPPHSVPEPQYYTEQVIPTHTEHRIEIPDKQESYVIHVYDNVLHPIELSSAVNTITYTNT</sequence>
<dbReference type="Pfam" id="PF13912">
    <property type="entry name" value="zf-C2H2_6"/>
    <property type="match status" value="3"/>
</dbReference>
<feature type="domain" description="C2H2-type" evidence="9">
    <location>
        <begin position="980"/>
        <end position="1008"/>
    </location>
</feature>
<dbReference type="Pfam" id="PF12874">
    <property type="entry name" value="zf-met"/>
    <property type="match status" value="1"/>
</dbReference>
<keyword evidence="3" id="KW-0677">Repeat</keyword>
<feature type="domain" description="C2H2-type" evidence="9">
    <location>
        <begin position="412"/>
        <end position="439"/>
    </location>
</feature>
<keyword evidence="2" id="KW-0479">Metal-binding</keyword>
<evidence type="ECO:0000256" key="6">
    <source>
        <dbReference type="ARBA" id="ARBA00023242"/>
    </source>
</evidence>
<feature type="compositionally biased region" description="Polar residues" evidence="8">
    <location>
        <begin position="196"/>
        <end position="208"/>
    </location>
</feature>
<evidence type="ECO:0000256" key="5">
    <source>
        <dbReference type="ARBA" id="ARBA00022833"/>
    </source>
</evidence>
<evidence type="ECO:0000313" key="11">
    <source>
        <dbReference type="RefSeq" id="XP_005100958.1"/>
    </source>
</evidence>
<dbReference type="PROSITE" id="PS50157">
    <property type="entry name" value="ZINC_FINGER_C2H2_2"/>
    <property type="match status" value="23"/>
</dbReference>
<dbReference type="GeneID" id="101857652"/>
<dbReference type="Pfam" id="PF13894">
    <property type="entry name" value="zf-C2H2_4"/>
    <property type="match status" value="1"/>
</dbReference>
<organism evidence="10 11">
    <name type="scientific">Aplysia californica</name>
    <name type="common">California sea hare</name>
    <dbReference type="NCBI Taxonomy" id="6500"/>
    <lineage>
        <taxon>Eukaryota</taxon>
        <taxon>Metazoa</taxon>
        <taxon>Spiralia</taxon>
        <taxon>Lophotrochozoa</taxon>
        <taxon>Mollusca</taxon>
        <taxon>Gastropoda</taxon>
        <taxon>Heterobranchia</taxon>
        <taxon>Euthyneura</taxon>
        <taxon>Tectipleura</taxon>
        <taxon>Aplysiida</taxon>
        <taxon>Aplysioidea</taxon>
        <taxon>Aplysiidae</taxon>
        <taxon>Aplysia</taxon>
    </lineage>
</organism>